<keyword evidence="11" id="KW-1185">Reference proteome</keyword>
<organism evidence="10 11">
    <name type="scientific">Sinanodonta woodiana</name>
    <name type="common">Chinese pond mussel</name>
    <name type="synonym">Anodonta woodiana</name>
    <dbReference type="NCBI Taxonomy" id="1069815"/>
    <lineage>
        <taxon>Eukaryota</taxon>
        <taxon>Metazoa</taxon>
        <taxon>Spiralia</taxon>
        <taxon>Lophotrochozoa</taxon>
        <taxon>Mollusca</taxon>
        <taxon>Bivalvia</taxon>
        <taxon>Autobranchia</taxon>
        <taxon>Heteroconchia</taxon>
        <taxon>Palaeoheterodonta</taxon>
        <taxon>Unionida</taxon>
        <taxon>Unionoidea</taxon>
        <taxon>Unionidae</taxon>
        <taxon>Unioninae</taxon>
        <taxon>Sinanodonta</taxon>
    </lineage>
</organism>
<sequence length="505" mass="55581">MKKFKDDTKGLSAKPLHDSDLKDYDETSCGIGPFRPKSLQFFARIGVFVGIYGASGLLTSTLSVYINSQASMLEKQFGFSSYDTGILMSCNDIGYLCTVIFMGYIARKVHIPRGLGVSTLLFGICGILCAFPYFMQDPSSYNLSLAQLDKNGTKSNVLEHETQLCIPGHNGSALHFHDKDGCFATSSNAARATKMEQLSIKRMAFVLIAIGMIFQGIGKSSRYPFTTLYVDDNVNRRKTGFYMGILTGTGIFGPALAYALGGVFNKIYVNLQDVDIHPKDPRWIGAWWLGFLVFGGASLLTAIPLFCFPRNMKVKVKERNPFASKLDDSTGNTVINQIKEFLKSVWRVVRNPVFTLITLASCIHLCGVSGLMSFMPKYIANQYSIPQWQGNIILAVSNVLAIALGSFLGGLITRKFKMTPTFTIKLIISFYVFNLTCFACGFFLGCPQPEIFGKSEGSMSTYFTPHNMNCTGSCGCNDENYFPICGSDGRSYYSPCHAGCEVKAS</sequence>
<gene>
    <name evidence="10" type="ORF">ACJMK2_005076</name>
</gene>
<dbReference type="CDD" id="cd17336">
    <property type="entry name" value="MFS_SLCO_OATP"/>
    <property type="match status" value="1"/>
</dbReference>
<dbReference type="NCBIfam" id="TIGR00805">
    <property type="entry name" value="oat"/>
    <property type="match status" value="1"/>
</dbReference>
<feature type="domain" description="Kazal-like" evidence="9">
    <location>
        <begin position="464"/>
        <end position="505"/>
    </location>
</feature>
<comment type="caution">
    <text evidence="8">Lacks conserved residue(s) required for the propagation of feature annotation.</text>
</comment>
<dbReference type="EMBL" id="JBJQND010000010">
    <property type="protein sequence ID" value="KAL3863311.1"/>
    <property type="molecule type" value="Genomic_DNA"/>
</dbReference>
<keyword evidence="7" id="KW-1015">Disulfide bond</keyword>
<dbReference type="Pfam" id="PF03137">
    <property type="entry name" value="OATP"/>
    <property type="match status" value="1"/>
</dbReference>
<protein>
    <recommendedName>
        <fullName evidence="8">Solute carrier organic anion transporter family member</fullName>
    </recommendedName>
</protein>
<keyword evidence="5 8" id="KW-1133">Transmembrane helix</keyword>
<evidence type="ECO:0000256" key="2">
    <source>
        <dbReference type="ARBA" id="ARBA00009657"/>
    </source>
</evidence>
<feature type="transmembrane region" description="Helical" evidence="8">
    <location>
        <begin position="353"/>
        <end position="372"/>
    </location>
</feature>
<evidence type="ECO:0000313" key="10">
    <source>
        <dbReference type="EMBL" id="KAL3863311.1"/>
    </source>
</evidence>
<evidence type="ECO:0000256" key="5">
    <source>
        <dbReference type="ARBA" id="ARBA00022989"/>
    </source>
</evidence>
<name>A0ABD3VPJ9_SINWO</name>
<comment type="similarity">
    <text evidence="2 8">Belongs to the organo anion transporter (TC 2.A.60) family.</text>
</comment>
<feature type="transmembrane region" description="Helical" evidence="8">
    <location>
        <begin position="117"/>
        <end position="135"/>
    </location>
</feature>
<reference evidence="10 11" key="1">
    <citation type="submission" date="2024-11" db="EMBL/GenBank/DDBJ databases">
        <title>Chromosome-level genome assembly of the freshwater bivalve Anodonta woodiana.</title>
        <authorList>
            <person name="Chen X."/>
        </authorList>
    </citation>
    <scope>NUCLEOTIDE SEQUENCE [LARGE SCALE GENOMIC DNA]</scope>
    <source>
        <strain evidence="10">MN2024</strain>
        <tissue evidence="10">Gills</tissue>
    </source>
</reference>
<keyword evidence="3" id="KW-1003">Cell membrane</keyword>
<dbReference type="SUPFAM" id="SSF103473">
    <property type="entry name" value="MFS general substrate transporter"/>
    <property type="match status" value="1"/>
</dbReference>
<dbReference type="GO" id="GO:0006811">
    <property type="term" value="P:monoatomic ion transport"/>
    <property type="evidence" value="ECO:0007669"/>
    <property type="project" value="UniProtKB-KW"/>
</dbReference>
<dbReference type="InterPro" id="IPR004156">
    <property type="entry name" value="OATP"/>
</dbReference>
<dbReference type="Gene3D" id="1.20.1250.20">
    <property type="entry name" value="MFS general substrate transporter like domains"/>
    <property type="match status" value="1"/>
</dbReference>
<dbReference type="Gene3D" id="3.30.60.30">
    <property type="match status" value="1"/>
</dbReference>
<dbReference type="InterPro" id="IPR036259">
    <property type="entry name" value="MFS_trans_sf"/>
</dbReference>
<dbReference type="Proteomes" id="UP001634394">
    <property type="component" value="Unassembled WGS sequence"/>
</dbReference>
<evidence type="ECO:0000256" key="8">
    <source>
        <dbReference type="RuleBase" id="RU362056"/>
    </source>
</evidence>
<evidence type="ECO:0000256" key="4">
    <source>
        <dbReference type="ARBA" id="ARBA00022692"/>
    </source>
</evidence>
<dbReference type="PANTHER" id="PTHR11388">
    <property type="entry name" value="ORGANIC ANION TRANSPORTER"/>
    <property type="match status" value="1"/>
</dbReference>
<dbReference type="GO" id="GO:0005886">
    <property type="term" value="C:plasma membrane"/>
    <property type="evidence" value="ECO:0007669"/>
    <property type="project" value="UniProtKB-SubCell"/>
</dbReference>
<feature type="non-terminal residue" evidence="10">
    <location>
        <position position="505"/>
    </location>
</feature>
<dbReference type="PROSITE" id="PS51465">
    <property type="entry name" value="KAZAL_2"/>
    <property type="match status" value="1"/>
</dbReference>
<keyword evidence="8" id="KW-0813">Transport</keyword>
<feature type="transmembrane region" description="Helical" evidence="8">
    <location>
        <begin position="392"/>
        <end position="412"/>
    </location>
</feature>
<accession>A0ABD3VPJ9</accession>
<dbReference type="AlphaFoldDB" id="A0ABD3VPJ9"/>
<keyword evidence="8" id="KW-0406">Ion transport</keyword>
<evidence type="ECO:0000259" key="9">
    <source>
        <dbReference type="PROSITE" id="PS51465"/>
    </source>
</evidence>
<dbReference type="InterPro" id="IPR002350">
    <property type="entry name" value="Kazal_dom"/>
</dbReference>
<evidence type="ECO:0000256" key="3">
    <source>
        <dbReference type="ARBA" id="ARBA00022475"/>
    </source>
</evidence>
<feature type="transmembrane region" description="Helical" evidence="8">
    <location>
        <begin position="239"/>
        <end position="264"/>
    </location>
</feature>
<proteinExistence type="inferred from homology"/>
<keyword evidence="4 8" id="KW-0812">Transmembrane</keyword>
<evidence type="ECO:0000313" key="11">
    <source>
        <dbReference type="Proteomes" id="UP001634394"/>
    </source>
</evidence>
<keyword evidence="6 8" id="KW-0472">Membrane</keyword>
<feature type="transmembrane region" description="Helical" evidence="8">
    <location>
        <begin position="424"/>
        <end position="445"/>
    </location>
</feature>
<evidence type="ECO:0000256" key="1">
    <source>
        <dbReference type="ARBA" id="ARBA00004651"/>
    </source>
</evidence>
<feature type="transmembrane region" description="Helical" evidence="8">
    <location>
        <begin position="284"/>
        <end position="308"/>
    </location>
</feature>
<feature type="transmembrane region" description="Helical" evidence="8">
    <location>
        <begin position="86"/>
        <end position="105"/>
    </location>
</feature>
<dbReference type="InterPro" id="IPR036058">
    <property type="entry name" value="Kazal_dom_sf"/>
</dbReference>
<dbReference type="SUPFAM" id="SSF100895">
    <property type="entry name" value="Kazal-type serine protease inhibitors"/>
    <property type="match status" value="1"/>
</dbReference>
<evidence type="ECO:0000256" key="7">
    <source>
        <dbReference type="ARBA" id="ARBA00023157"/>
    </source>
</evidence>
<feature type="transmembrane region" description="Helical" evidence="8">
    <location>
        <begin position="41"/>
        <end position="66"/>
    </location>
</feature>
<dbReference type="PANTHER" id="PTHR11388:SF76">
    <property type="entry name" value="SOLUTE CARRIER ORGANIC ANION TRANSPORTER FAMILY MEMBER"/>
    <property type="match status" value="1"/>
</dbReference>
<evidence type="ECO:0000256" key="6">
    <source>
        <dbReference type="ARBA" id="ARBA00023136"/>
    </source>
</evidence>
<comment type="subcellular location">
    <subcellularLocation>
        <location evidence="1 8">Cell membrane</location>
        <topology evidence="1 8">Multi-pass membrane protein</topology>
    </subcellularLocation>
</comment>
<feature type="transmembrane region" description="Helical" evidence="8">
    <location>
        <begin position="200"/>
        <end position="218"/>
    </location>
</feature>
<comment type="caution">
    <text evidence="10">The sequence shown here is derived from an EMBL/GenBank/DDBJ whole genome shotgun (WGS) entry which is preliminary data.</text>
</comment>